<dbReference type="Gene3D" id="3.40.710.10">
    <property type="entry name" value="DD-peptidase/beta-lactamase superfamily"/>
    <property type="match status" value="1"/>
</dbReference>
<feature type="compositionally biased region" description="Low complexity" evidence="1">
    <location>
        <begin position="1"/>
        <end position="21"/>
    </location>
</feature>
<evidence type="ECO:0000259" key="2">
    <source>
        <dbReference type="Pfam" id="PF00144"/>
    </source>
</evidence>
<dbReference type="RefSeq" id="WP_052103455.1">
    <property type="nucleotide sequence ID" value="NZ_AXNT01000010.1"/>
</dbReference>
<keyword evidence="4" id="KW-1185">Reference proteome</keyword>
<dbReference type="OrthoDB" id="9773047at2"/>
<comment type="caution">
    <text evidence="3">The sequence shown here is derived from an EMBL/GenBank/DDBJ whole genome shotgun (WGS) entry which is preliminary data.</text>
</comment>
<name>A0A0A0BBU3_9CELL</name>
<dbReference type="InterPro" id="IPR012338">
    <property type="entry name" value="Beta-lactam/transpept-like"/>
</dbReference>
<dbReference type="PANTHER" id="PTHR43283:SF7">
    <property type="entry name" value="BETA-LACTAMASE-RELATED DOMAIN-CONTAINING PROTEIN"/>
    <property type="match status" value="1"/>
</dbReference>
<evidence type="ECO:0000256" key="1">
    <source>
        <dbReference type="SAM" id="MobiDB-lite"/>
    </source>
</evidence>
<organism evidence="3 4">
    <name type="scientific">Cellulomonas cellasea DSM 20118</name>
    <dbReference type="NCBI Taxonomy" id="1408250"/>
    <lineage>
        <taxon>Bacteria</taxon>
        <taxon>Bacillati</taxon>
        <taxon>Actinomycetota</taxon>
        <taxon>Actinomycetes</taxon>
        <taxon>Micrococcales</taxon>
        <taxon>Cellulomonadaceae</taxon>
        <taxon>Cellulomonas</taxon>
    </lineage>
</organism>
<gene>
    <name evidence="3" type="ORF">Q760_00525</name>
</gene>
<dbReference type="AlphaFoldDB" id="A0A0A0BBU3"/>
<dbReference type="InterPro" id="IPR001466">
    <property type="entry name" value="Beta-lactam-related"/>
</dbReference>
<reference evidence="3 4" key="1">
    <citation type="submission" date="2013-10" db="EMBL/GenBank/DDBJ databases">
        <authorList>
            <person name="Wang G."/>
            <person name="Zhuang W."/>
        </authorList>
    </citation>
    <scope>NUCLEOTIDE SEQUENCE [LARGE SCALE GENOMIC DNA]</scope>
    <source>
        <strain evidence="3 4">DSM 20118</strain>
    </source>
</reference>
<dbReference type="PANTHER" id="PTHR43283">
    <property type="entry name" value="BETA-LACTAMASE-RELATED"/>
    <property type="match status" value="1"/>
</dbReference>
<sequence>MTSASTPTGPAATPTTPTAAGLPRSAPRAVGVDPAGVLAFLDDVAARGIELHSVMVLRHGQVAAEGWWHPYGPERVHLLYSLSKSFTSAALGLAVAEGLVDLDATVLSYFPELDDAVTDPRSRAMLVRHVAAMASGHAEETIDAAWAASPDDLVRGFLQIPPTHEPGTVFTYNQPCTYALAAIVQRRTGTTLTEYLGPRLFAPLGITVGGWQQKPPGQDLGYSGLHLTTEAVARFGQLLLDDGVLDGRRVLPEGWVALASRVHVPTAGRVTPDELGGDWDQGYGFQLWRSRHGYRGDGAFGQFCVVLPEHDAVLVTTAATEDLQGILDAAWTHLLPAFDDEADGGAHDDADDDAGTDADGARVLADRLASLSLSVPAAGEPLTEGVFVLAPGADGGVERVELRRDGGRWVVELTVHGDAWVAEAGDGCWAVTEPDARRPALGVAAGSPEPGTLHVEVALLESPHRLRLVGDRTTGHMTATWRTRPFARRVPPTMQRPLPGTAQGAG</sequence>
<protein>
    <recommendedName>
        <fullName evidence="2">Beta-lactamase-related domain-containing protein</fullName>
    </recommendedName>
</protein>
<feature type="domain" description="Beta-lactamase-related" evidence="2">
    <location>
        <begin position="52"/>
        <end position="321"/>
    </location>
</feature>
<evidence type="ECO:0000313" key="4">
    <source>
        <dbReference type="Proteomes" id="UP000029833"/>
    </source>
</evidence>
<evidence type="ECO:0000313" key="3">
    <source>
        <dbReference type="EMBL" id="KGM03618.1"/>
    </source>
</evidence>
<dbReference type="InterPro" id="IPR050789">
    <property type="entry name" value="Diverse_Enzym_Activities"/>
</dbReference>
<dbReference type="SUPFAM" id="SSF56601">
    <property type="entry name" value="beta-lactamase/transpeptidase-like"/>
    <property type="match status" value="1"/>
</dbReference>
<dbReference type="EMBL" id="AXNT01000010">
    <property type="protein sequence ID" value="KGM03618.1"/>
    <property type="molecule type" value="Genomic_DNA"/>
</dbReference>
<accession>A0A0A0BBU3</accession>
<proteinExistence type="predicted"/>
<dbReference type="Proteomes" id="UP000029833">
    <property type="component" value="Unassembled WGS sequence"/>
</dbReference>
<dbReference type="Pfam" id="PF00144">
    <property type="entry name" value="Beta-lactamase"/>
    <property type="match status" value="1"/>
</dbReference>
<dbReference type="STRING" id="1408250.Q760_00525"/>
<feature type="region of interest" description="Disordered" evidence="1">
    <location>
        <begin position="1"/>
        <end position="26"/>
    </location>
</feature>